<dbReference type="Gene3D" id="3.40.30.10">
    <property type="entry name" value="Glutaredoxin"/>
    <property type="match status" value="1"/>
</dbReference>
<dbReference type="Proteomes" id="UP000675747">
    <property type="component" value="Unassembled WGS sequence"/>
</dbReference>
<gene>
    <name evidence="7" type="ORF">KB893_007680</name>
    <name evidence="6" type="ORF">KB893_06245</name>
</gene>
<evidence type="ECO:0000259" key="5">
    <source>
        <dbReference type="PROSITE" id="PS51352"/>
    </source>
</evidence>
<evidence type="ECO:0000313" key="6">
    <source>
        <dbReference type="EMBL" id="MBR0562115.1"/>
    </source>
</evidence>
<protein>
    <submittedName>
        <fullName evidence="6">SCO family protein</fullName>
    </submittedName>
</protein>
<reference evidence="7 8" key="1">
    <citation type="journal article" date="2021" name="Microbiol. Resour. Announc.">
        <title>Draft Genome Sequence of Coralloluteibacterium stylophorae LMG 29479T.</title>
        <authorList>
            <person name="Karlyshev A.V."/>
            <person name="Kudryashova E.B."/>
            <person name="Ariskina E.V."/>
            <person name="Conroy A.P."/>
            <person name="Abidueva E.Y."/>
        </authorList>
    </citation>
    <scope>NUCLEOTIDE SEQUENCE [LARGE SCALE GENOMIC DNA]</scope>
    <source>
        <strain evidence="7 8">LMG 29479</strain>
    </source>
</reference>
<comment type="caution">
    <text evidence="6">The sequence shown here is derived from an EMBL/GenBank/DDBJ whole genome shotgun (WGS) entry which is preliminary data.</text>
</comment>
<dbReference type="InterPro" id="IPR036249">
    <property type="entry name" value="Thioredoxin-like_sf"/>
</dbReference>
<evidence type="ECO:0000256" key="2">
    <source>
        <dbReference type="ARBA" id="ARBA00023008"/>
    </source>
</evidence>
<reference evidence="6" key="2">
    <citation type="submission" date="2021-04" db="EMBL/GenBank/DDBJ databases">
        <authorList>
            <person name="Karlyshev A.V."/>
        </authorList>
    </citation>
    <scope>NUCLEOTIDE SEQUENCE</scope>
    <source>
        <strain evidence="6">LMG 29479</strain>
    </source>
</reference>
<evidence type="ECO:0000256" key="3">
    <source>
        <dbReference type="PIRSR" id="PIRSR603782-1"/>
    </source>
</evidence>
<dbReference type="AlphaFoldDB" id="A0A8J8AXK0"/>
<organism evidence="6">
    <name type="scientific">Coralloluteibacterium stylophorae</name>
    <dbReference type="NCBI Taxonomy" id="1776034"/>
    <lineage>
        <taxon>Bacteria</taxon>
        <taxon>Pseudomonadati</taxon>
        <taxon>Pseudomonadota</taxon>
        <taxon>Gammaproteobacteria</taxon>
        <taxon>Lysobacterales</taxon>
        <taxon>Lysobacteraceae</taxon>
        <taxon>Coralloluteibacterium</taxon>
    </lineage>
</organism>
<feature type="binding site" evidence="3">
    <location>
        <position position="39"/>
    </location>
    <ligand>
        <name>Cu cation</name>
        <dbReference type="ChEBI" id="CHEBI:23378"/>
    </ligand>
</feature>
<keyword evidence="3" id="KW-0479">Metal-binding</keyword>
<evidence type="ECO:0000256" key="1">
    <source>
        <dbReference type="ARBA" id="ARBA00010996"/>
    </source>
</evidence>
<dbReference type="InterPro" id="IPR003782">
    <property type="entry name" value="SCO1/SenC"/>
</dbReference>
<accession>A0A8J8AXK0</accession>
<dbReference type="GO" id="GO:0046872">
    <property type="term" value="F:metal ion binding"/>
    <property type="evidence" value="ECO:0007669"/>
    <property type="project" value="UniProtKB-KW"/>
</dbReference>
<evidence type="ECO:0000256" key="4">
    <source>
        <dbReference type="PIRSR" id="PIRSR603782-2"/>
    </source>
</evidence>
<feature type="disulfide bond" description="Redox-active" evidence="4">
    <location>
        <begin position="35"/>
        <end position="39"/>
    </location>
</feature>
<keyword evidence="8" id="KW-1185">Reference proteome</keyword>
<keyword evidence="4" id="KW-1015">Disulfide bond</keyword>
<dbReference type="EMBL" id="JAGQFT020000004">
    <property type="protein sequence ID" value="MBS7457014.1"/>
    <property type="molecule type" value="Genomic_DNA"/>
</dbReference>
<dbReference type="CDD" id="cd02968">
    <property type="entry name" value="SCO"/>
    <property type="match status" value="1"/>
</dbReference>
<dbReference type="PROSITE" id="PS51352">
    <property type="entry name" value="THIOREDOXIN_2"/>
    <property type="match status" value="1"/>
</dbReference>
<dbReference type="InterPro" id="IPR013766">
    <property type="entry name" value="Thioredoxin_domain"/>
</dbReference>
<feature type="binding site" evidence="3">
    <location>
        <position position="127"/>
    </location>
    <ligand>
        <name>Cu cation</name>
        <dbReference type="ChEBI" id="CHEBI:23378"/>
    </ligand>
</feature>
<keyword evidence="2 3" id="KW-0186">Copper</keyword>
<sequence>MPRLQFEMVDHTGREVGGEDFRGKVVLLYFGYTHCPDVCPLTLAQLHGIMRELGADAEAARILFVSVDPARDDPDTMRAYVEAFDPRAVGLTGSARATEALAKRYRTAFSRDPGPARPEAGGYEVSHSASIFLFDRAGRPRLIAVPTAPREDILHDLRLLIGEEPA</sequence>
<dbReference type="SUPFAM" id="SSF52833">
    <property type="entry name" value="Thioredoxin-like"/>
    <property type="match status" value="1"/>
</dbReference>
<comment type="similarity">
    <text evidence="1">Belongs to the SCO1/2 family.</text>
</comment>
<name>A0A8J8AXK0_9GAMM</name>
<evidence type="ECO:0000313" key="7">
    <source>
        <dbReference type="EMBL" id="MBS7457014.1"/>
    </source>
</evidence>
<proteinExistence type="inferred from homology"/>
<evidence type="ECO:0000313" key="8">
    <source>
        <dbReference type="Proteomes" id="UP000675747"/>
    </source>
</evidence>
<feature type="domain" description="Thioredoxin" evidence="5">
    <location>
        <begin position="1"/>
        <end position="162"/>
    </location>
</feature>
<feature type="binding site" evidence="3">
    <location>
        <position position="35"/>
    </location>
    <ligand>
        <name>Cu cation</name>
        <dbReference type="ChEBI" id="CHEBI:23378"/>
    </ligand>
</feature>
<dbReference type="EMBL" id="JAGQFT010000035">
    <property type="protein sequence ID" value="MBR0562115.1"/>
    <property type="molecule type" value="Genomic_DNA"/>
</dbReference>
<dbReference type="PANTHER" id="PTHR12151">
    <property type="entry name" value="ELECTRON TRANSPORT PROTIN SCO1/SENC FAMILY MEMBER"/>
    <property type="match status" value="1"/>
</dbReference>
<dbReference type="Pfam" id="PF02630">
    <property type="entry name" value="SCO1-SenC"/>
    <property type="match status" value="1"/>
</dbReference>
<dbReference type="PANTHER" id="PTHR12151:SF25">
    <property type="entry name" value="LINALOOL DEHYDRATASE_ISOMERASE DOMAIN-CONTAINING PROTEIN"/>
    <property type="match status" value="1"/>
</dbReference>